<dbReference type="InterPro" id="IPR020472">
    <property type="entry name" value="WD40_PAC1"/>
</dbReference>
<dbReference type="GO" id="GO:0030686">
    <property type="term" value="C:90S preribosome"/>
    <property type="evidence" value="ECO:0007669"/>
    <property type="project" value="TreeGrafter"/>
</dbReference>
<keyword evidence="3" id="KW-0677">Repeat</keyword>
<feature type="repeat" description="WD" evidence="5">
    <location>
        <begin position="106"/>
        <end position="139"/>
    </location>
</feature>
<dbReference type="CDD" id="cd00200">
    <property type="entry name" value="WD40"/>
    <property type="match status" value="2"/>
</dbReference>
<dbReference type="InterPro" id="IPR013934">
    <property type="entry name" value="Utp13_C"/>
</dbReference>
<dbReference type="AlphaFoldDB" id="A0A0D7AGM5"/>
<protein>
    <submittedName>
        <fullName evidence="8">WD40 repeat-like protein</fullName>
    </submittedName>
</protein>
<dbReference type="GO" id="GO:0000480">
    <property type="term" value="P:endonucleolytic cleavage in 5'-ETS of tricistronic rRNA transcript (SSU-rRNA, 5.8S rRNA, LSU-rRNA)"/>
    <property type="evidence" value="ECO:0007669"/>
    <property type="project" value="TreeGrafter"/>
</dbReference>
<keyword evidence="2 5" id="KW-0853">WD repeat</keyword>
<dbReference type="PROSITE" id="PS50294">
    <property type="entry name" value="WD_REPEATS_REGION"/>
    <property type="match status" value="7"/>
</dbReference>
<evidence type="ECO:0000256" key="2">
    <source>
        <dbReference type="ARBA" id="ARBA00022574"/>
    </source>
</evidence>
<proteinExistence type="predicted"/>
<dbReference type="GO" id="GO:0000472">
    <property type="term" value="P:endonucleolytic cleavage to generate mature 5'-end of SSU-rRNA from (SSU-rRNA, 5.8S rRNA, LSU-rRNA)"/>
    <property type="evidence" value="ECO:0007669"/>
    <property type="project" value="TreeGrafter"/>
</dbReference>
<evidence type="ECO:0000256" key="3">
    <source>
        <dbReference type="ARBA" id="ARBA00022737"/>
    </source>
</evidence>
<dbReference type="Pfam" id="PF08625">
    <property type="entry name" value="Utp13"/>
    <property type="match status" value="1"/>
</dbReference>
<feature type="repeat" description="WD" evidence="5">
    <location>
        <begin position="575"/>
        <end position="616"/>
    </location>
</feature>
<dbReference type="InterPro" id="IPR036322">
    <property type="entry name" value="WD40_repeat_dom_sf"/>
</dbReference>
<evidence type="ECO:0000259" key="7">
    <source>
        <dbReference type="Pfam" id="PF08625"/>
    </source>
</evidence>
<name>A0A0D7AGM5_9AGAR</name>
<dbReference type="PANTHER" id="PTHR19854">
    <property type="entry name" value="TRANSDUCIN BETA-LIKE 3"/>
    <property type="match status" value="1"/>
</dbReference>
<evidence type="ECO:0000256" key="5">
    <source>
        <dbReference type="PROSITE-ProRule" id="PRU00221"/>
    </source>
</evidence>
<dbReference type="InterPro" id="IPR015943">
    <property type="entry name" value="WD40/YVTN_repeat-like_dom_sf"/>
</dbReference>
<dbReference type="PRINTS" id="PR00320">
    <property type="entry name" value="GPROTEINBRPT"/>
</dbReference>
<feature type="repeat" description="WD" evidence="5">
    <location>
        <begin position="617"/>
        <end position="658"/>
    </location>
</feature>
<feature type="domain" description="U3 small nucleolar RNA-associated protein 13 C-terminal" evidence="7">
    <location>
        <begin position="712"/>
        <end position="878"/>
    </location>
</feature>
<keyword evidence="4" id="KW-0539">Nucleus</keyword>
<keyword evidence="9" id="KW-1185">Reference proteome</keyword>
<gene>
    <name evidence="8" type="ORF">FISHEDRAFT_64672</name>
</gene>
<feature type="repeat" description="WD" evidence="5">
    <location>
        <begin position="208"/>
        <end position="249"/>
    </location>
</feature>
<evidence type="ECO:0000256" key="1">
    <source>
        <dbReference type="ARBA" id="ARBA00004604"/>
    </source>
</evidence>
<feature type="region of interest" description="Disordered" evidence="6">
    <location>
        <begin position="247"/>
        <end position="266"/>
    </location>
</feature>
<dbReference type="EMBL" id="KN881675">
    <property type="protein sequence ID" value="KIY50441.1"/>
    <property type="molecule type" value="Genomic_DNA"/>
</dbReference>
<organism evidence="8 9">
    <name type="scientific">Fistulina hepatica ATCC 64428</name>
    <dbReference type="NCBI Taxonomy" id="1128425"/>
    <lineage>
        <taxon>Eukaryota</taxon>
        <taxon>Fungi</taxon>
        <taxon>Dikarya</taxon>
        <taxon>Basidiomycota</taxon>
        <taxon>Agaricomycotina</taxon>
        <taxon>Agaricomycetes</taxon>
        <taxon>Agaricomycetidae</taxon>
        <taxon>Agaricales</taxon>
        <taxon>Fistulinaceae</taxon>
        <taxon>Fistulina</taxon>
    </lineage>
</organism>
<dbReference type="PROSITE" id="PS00678">
    <property type="entry name" value="WD_REPEATS_1"/>
    <property type="match status" value="5"/>
</dbReference>
<feature type="repeat" description="WD" evidence="5">
    <location>
        <begin position="466"/>
        <end position="511"/>
    </location>
</feature>
<accession>A0A0D7AGM5</accession>
<evidence type="ECO:0000256" key="6">
    <source>
        <dbReference type="SAM" id="MobiDB-lite"/>
    </source>
</evidence>
<comment type="subcellular location">
    <subcellularLocation>
        <location evidence="1">Nucleus</location>
        <location evidence="1">Nucleolus</location>
    </subcellularLocation>
</comment>
<feature type="repeat" description="WD" evidence="5">
    <location>
        <begin position="419"/>
        <end position="450"/>
    </location>
</feature>
<dbReference type="SMART" id="SM00320">
    <property type="entry name" value="WD40"/>
    <property type="match status" value="13"/>
</dbReference>
<feature type="repeat" description="WD" evidence="5">
    <location>
        <begin position="524"/>
        <end position="558"/>
    </location>
</feature>
<dbReference type="Pfam" id="PF00400">
    <property type="entry name" value="WD40"/>
    <property type="match status" value="9"/>
</dbReference>
<evidence type="ECO:0000313" key="8">
    <source>
        <dbReference type="EMBL" id="KIY50441.1"/>
    </source>
</evidence>
<evidence type="ECO:0000313" key="9">
    <source>
        <dbReference type="Proteomes" id="UP000054144"/>
    </source>
</evidence>
<feature type="repeat" description="WD" evidence="5">
    <location>
        <begin position="659"/>
        <end position="691"/>
    </location>
</feature>
<dbReference type="PANTHER" id="PTHR19854:SF15">
    <property type="entry name" value="TRANSDUCIN BETA-LIKE PROTEIN 3"/>
    <property type="match status" value="1"/>
</dbReference>
<dbReference type="OrthoDB" id="5414888at2759"/>
<reference evidence="8 9" key="1">
    <citation type="journal article" date="2015" name="Fungal Genet. Biol.">
        <title>Evolution of novel wood decay mechanisms in Agaricales revealed by the genome sequences of Fistulina hepatica and Cylindrobasidium torrendii.</title>
        <authorList>
            <person name="Floudas D."/>
            <person name="Held B.W."/>
            <person name="Riley R."/>
            <person name="Nagy L.G."/>
            <person name="Koehler G."/>
            <person name="Ransdell A.S."/>
            <person name="Younus H."/>
            <person name="Chow J."/>
            <person name="Chiniquy J."/>
            <person name="Lipzen A."/>
            <person name="Tritt A."/>
            <person name="Sun H."/>
            <person name="Haridas S."/>
            <person name="LaButti K."/>
            <person name="Ohm R.A."/>
            <person name="Kues U."/>
            <person name="Blanchette R.A."/>
            <person name="Grigoriev I.V."/>
            <person name="Minto R.E."/>
            <person name="Hibbett D.S."/>
        </authorList>
    </citation>
    <scope>NUCLEOTIDE SEQUENCE [LARGE SCALE GENOMIC DNA]</scope>
    <source>
        <strain evidence="8 9">ATCC 64428</strain>
    </source>
</reference>
<feature type="repeat" description="WD" evidence="5">
    <location>
        <begin position="281"/>
        <end position="320"/>
    </location>
</feature>
<dbReference type="InterPro" id="IPR001680">
    <property type="entry name" value="WD40_rpt"/>
</dbReference>
<dbReference type="PROSITE" id="PS50082">
    <property type="entry name" value="WD_REPEATS_2"/>
    <property type="match status" value="9"/>
</dbReference>
<dbReference type="InterPro" id="IPR019775">
    <property type="entry name" value="WD40_repeat_CS"/>
</dbReference>
<dbReference type="GO" id="GO:0032040">
    <property type="term" value="C:small-subunit processome"/>
    <property type="evidence" value="ECO:0007669"/>
    <property type="project" value="InterPro"/>
</dbReference>
<evidence type="ECO:0000256" key="4">
    <source>
        <dbReference type="ARBA" id="ARBA00023242"/>
    </source>
</evidence>
<dbReference type="Gene3D" id="2.130.10.10">
    <property type="entry name" value="YVTN repeat-like/Quinoprotein amine dehydrogenase"/>
    <property type="match status" value="4"/>
</dbReference>
<dbReference type="SUPFAM" id="SSF50978">
    <property type="entry name" value="WD40 repeat-like"/>
    <property type="match status" value="2"/>
</dbReference>
<dbReference type="GO" id="GO:0034511">
    <property type="term" value="F:U3 snoRNA binding"/>
    <property type="evidence" value="ECO:0007669"/>
    <property type="project" value="TreeGrafter"/>
</dbReference>
<sequence>MASAAPKLKTAFKKVRSVTSLYTGGPTAVTSDGRRLLTCVHDEVIVSDVASGAELGRLASDTEPVSALYVSPSARHVAVFTSSLSLRIFELPGDIEGTIQPVRVAARAHDAPVHVCVTDPSSTYLASGSADGVVKIWDIVGGYITHVFKGHGGVVSALLFHVQHDPSSAFQATRMQIITGSVDTRIRIFDLTSNANKSAGVTRPDAVLEGHVSVPRGFDISQDGRWLLSGGRDSVVLLWDLSSEATQRSSKPSKGKAKQKSSGSTPVKTIPVLERVEAVGFLTHDDASTSASANQVRFYTGGENGAVKIWDLHSGKLLYSLGNEYRHLSDGEDEQRQIMQILYVPSQSVVASVHADQNILFYSLSTRTLMRQIIGFNDEIVDLTYISPSKDRRDTHVALATNSSLIRIYDVTTLDSRLLDGHTDIVLALDHDADGRVLASGSKDQTARLWVPRTEGNWEYTCIAVCNGHTQSIGALAMARSAEGGLRFMFTGSQDRTIKMWDLSAVQTAVPGAEPVRCTSLATQTAHDKDINALDVAPNDRFLVSGSQDRTAKIFAIEYTVGSAPRGELRLVGTCRGHKRGVWTVRFGRAERVLATGSSDKTVKLWNLSDFSCVKTFEGHTNSVLRVDFFNAGMQLVSSASDGLVKVWNVREEECVTTLDNHTDKIWALAVSHDEKTIVSAAADSVVTFWEDCTAEEEQAKEENREALVQQEQDFLNYLSLHDYRKAIQLALSLGQPGRLMSLFKDLRSSANKEDAGSITGRFSVDEVFRTLEGPDLAKLMRYARDWNANAKTSIVAQEVLFAIMKLRTAEEVLSAFGAEAQQDSFMDGVETSRATGAGPTAIRELMEALIPYTERHLNRIERLVQESYMVDYVLNEMDDGMFENADDIAMDIDTTA</sequence>
<dbReference type="Proteomes" id="UP000054144">
    <property type="component" value="Unassembled WGS sequence"/>
</dbReference>